<keyword evidence="9" id="KW-0869">Chloride channel</keyword>
<dbReference type="InterPro" id="IPR001807">
    <property type="entry name" value="ClC"/>
</dbReference>
<evidence type="ECO:0000256" key="10">
    <source>
        <dbReference type="ARBA" id="ARBA00023214"/>
    </source>
</evidence>
<dbReference type="EMBL" id="SWLE01000003">
    <property type="protein sequence ID" value="TNN01271.1"/>
    <property type="molecule type" value="Genomic_DNA"/>
</dbReference>
<keyword evidence="7" id="KW-0129">CBS domain</keyword>
<keyword evidence="9" id="KW-0407">Ion channel</keyword>
<keyword evidence="5" id="KW-1133">Transmembrane helix</keyword>
<reference evidence="12 13" key="1">
    <citation type="submission" date="2019-04" db="EMBL/GenBank/DDBJ databases">
        <title>The sequence and de novo assembly of Takifugu bimaculatus genome using PacBio and Hi-C technologies.</title>
        <authorList>
            <person name="Xu P."/>
            <person name="Liu B."/>
            <person name="Zhou Z."/>
        </authorList>
    </citation>
    <scope>NUCLEOTIDE SEQUENCE [LARGE SCALE GENOMIC DNA]</scope>
    <source>
        <strain evidence="12">TB-2018</strain>
        <tissue evidence="12">Muscle</tissue>
    </source>
</reference>
<dbReference type="CDD" id="cd04591">
    <property type="entry name" value="CBS_pair_voltage-gated_CLC_euk_bac"/>
    <property type="match status" value="1"/>
</dbReference>
<dbReference type="InterPro" id="IPR014743">
    <property type="entry name" value="Cl-channel_core"/>
</dbReference>
<dbReference type="GO" id="GO:0005886">
    <property type="term" value="C:plasma membrane"/>
    <property type="evidence" value="ECO:0007669"/>
    <property type="project" value="TreeGrafter"/>
</dbReference>
<name>A0A4Z2CAU8_9TELE</name>
<evidence type="ECO:0000256" key="11">
    <source>
        <dbReference type="SAM" id="MobiDB-lite"/>
    </source>
</evidence>
<evidence type="ECO:0000313" key="12">
    <source>
        <dbReference type="EMBL" id="TNN01271.1"/>
    </source>
</evidence>
<dbReference type="InterPro" id="IPR050970">
    <property type="entry name" value="Cl_channel_volt-gated"/>
</dbReference>
<evidence type="ECO:0000256" key="6">
    <source>
        <dbReference type="ARBA" id="ARBA00023065"/>
    </source>
</evidence>
<evidence type="ECO:0000256" key="4">
    <source>
        <dbReference type="ARBA" id="ARBA00022737"/>
    </source>
</evidence>
<evidence type="ECO:0000256" key="5">
    <source>
        <dbReference type="ARBA" id="ARBA00022989"/>
    </source>
</evidence>
<evidence type="ECO:0000256" key="3">
    <source>
        <dbReference type="ARBA" id="ARBA00022692"/>
    </source>
</evidence>
<evidence type="ECO:0000256" key="8">
    <source>
        <dbReference type="ARBA" id="ARBA00023136"/>
    </source>
</evidence>
<dbReference type="Pfam" id="PF00654">
    <property type="entry name" value="Voltage_CLC"/>
    <property type="match status" value="1"/>
</dbReference>
<keyword evidence="2" id="KW-0813">Transport</keyword>
<dbReference type="GO" id="GO:0034707">
    <property type="term" value="C:chloride channel complex"/>
    <property type="evidence" value="ECO:0007669"/>
    <property type="project" value="UniProtKB-KW"/>
</dbReference>
<accession>A0A4Z2CAU8</accession>
<keyword evidence="3" id="KW-0812">Transmembrane</keyword>
<proteinExistence type="predicted"/>
<evidence type="ECO:0000256" key="7">
    <source>
        <dbReference type="ARBA" id="ARBA00023122"/>
    </source>
</evidence>
<evidence type="ECO:0000313" key="13">
    <source>
        <dbReference type="Proteomes" id="UP000516260"/>
    </source>
</evidence>
<comment type="caution">
    <text evidence="12">The sequence shown here is derived from an EMBL/GenBank/DDBJ whole genome shotgun (WGS) entry which is preliminary data.</text>
</comment>
<feature type="region of interest" description="Disordered" evidence="11">
    <location>
        <begin position="418"/>
        <end position="441"/>
    </location>
</feature>
<evidence type="ECO:0008006" key="14">
    <source>
        <dbReference type="Google" id="ProtNLM"/>
    </source>
</evidence>
<dbReference type="Proteomes" id="UP000516260">
    <property type="component" value="Chromosome 11"/>
</dbReference>
<keyword evidence="10" id="KW-0868">Chloride</keyword>
<dbReference type="GO" id="GO:0005247">
    <property type="term" value="F:voltage-gated chloride channel activity"/>
    <property type="evidence" value="ECO:0007669"/>
    <property type="project" value="TreeGrafter"/>
</dbReference>
<evidence type="ECO:0000256" key="9">
    <source>
        <dbReference type="ARBA" id="ARBA00023173"/>
    </source>
</evidence>
<keyword evidence="8" id="KW-0472">Membrane</keyword>
<dbReference type="FunFam" id="3.10.580.10:FF:000019">
    <property type="entry name" value="Chloride voltage-gated channel 2"/>
    <property type="match status" value="1"/>
</dbReference>
<dbReference type="SUPFAM" id="SSF81340">
    <property type="entry name" value="Clc chloride channel"/>
    <property type="match status" value="1"/>
</dbReference>
<evidence type="ECO:0000256" key="1">
    <source>
        <dbReference type="ARBA" id="ARBA00004141"/>
    </source>
</evidence>
<evidence type="ECO:0000256" key="2">
    <source>
        <dbReference type="ARBA" id="ARBA00022448"/>
    </source>
</evidence>
<gene>
    <name evidence="12" type="ORF">fugu_010653</name>
</gene>
<dbReference type="Gene3D" id="1.10.3080.10">
    <property type="entry name" value="Clc chloride channel"/>
    <property type="match status" value="1"/>
</dbReference>
<dbReference type="SUPFAM" id="SSF54631">
    <property type="entry name" value="CBS-domain pair"/>
    <property type="match status" value="1"/>
</dbReference>
<dbReference type="InterPro" id="IPR046342">
    <property type="entry name" value="CBS_dom_sf"/>
</dbReference>
<comment type="subcellular location">
    <subcellularLocation>
        <location evidence="1">Membrane</location>
        <topology evidence="1">Multi-pass membrane protein</topology>
    </subcellularLocation>
</comment>
<dbReference type="AlphaFoldDB" id="A0A4Z2CAU8"/>
<keyword evidence="4" id="KW-0677">Repeat</keyword>
<dbReference type="Gene3D" id="3.10.580.10">
    <property type="entry name" value="CBS-domain"/>
    <property type="match status" value="2"/>
</dbReference>
<protein>
    <recommendedName>
        <fullName evidence="14">Chloride channel protein</fullName>
    </recommendedName>
</protein>
<feature type="compositionally biased region" description="Polar residues" evidence="11">
    <location>
        <begin position="279"/>
        <end position="289"/>
    </location>
</feature>
<keyword evidence="6" id="KW-0406">Ion transport</keyword>
<dbReference type="PANTHER" id="PTHR45720">
    <property type="entry name" value="CHLORIDE CHANNEL PROTEIN 2"/>
    <property type="match status" value="1"/>
</dbReference>
<feature type="region of interest" description="Disordered" evidence="11">
    <location>
        <begin position="279"/>
        <end position="326"/>
    </location>
</feature>
<keyword evidence="13" id="KW-1185">Reference proteome</keyword>
<organism evidence="12 13">
    <name type="scientific">Takifugu bimaculatus</name>
    <dbReference type="NCBI Taxonomy" id="433685"/>
    <lineage>
        <taxon>Eukaryota</taxon>
        <taxon>Metazoa</taxon>
        <taxon>Chordata</taxon>
        <taxon>Craniata</taxon>
        <taxon>Vertebrata</taxon>
        <taxon>Euteleostomi</taxon>
        <taxon>Actinopterygii</taxon>
        <taxon>Neopterygii</taxon>
        <taxon>Teleostei</taxon>
        <taxon>Neoteleostei</taxon>
        <taxon>Acanthomorphata</taxon>
        <taxon>Eupercaria</taxon>
        <taxon>Tetraodontiformes</taxon>
        <taxon>Tetradontoidea</taxon>
        <taxon>Tetraodontidae</taxon>
        <taxon>Takifugu</taxon>
    </lineage>
</organism>
<dbReference type="FunFam" id="3.10.580.10:FF:000056">
    <property type="entry name" value="Chloride channel protein"/>
    <property type="match status" value="1"/>
</dbReference>
<dbReference type="PRINTS" id="PR00762">
    <property type="entry name" value="CLCHANNEL"/>
</dbReference>
<dbReference type="PANTHER" id="PTHR45720:SF6">
    <property type="entry name" value="CHLORIDE CHANNEL PROTEIN 2"/>
    <property type="match status" value="1"/>
</dbReference>
<sequence length="461" mass="51625">MAGKLTQKESLVTLLDNRTWAKHGIAEEFDYIGHSQAWQHPQVNVFVTLVLFIVMKVKFIDFCCWAAFGRLVGESMAAWFPDGIHSDGTVYSIVPGGYAVVGAAALSGAVTHTVSTAVIVFELTGQISHILPVMIAVILANAVAQSLQPSLYDSIIRIKKLPYLPELGWGHHEKYNIRVEDIMVRDVRYITLNCCYRDLQNVLMVGHLKTLALVESAESMILLGSIERAQLQALLSRQLSRARRLEYIRDRSVSEKKNLSVLTVPSKNDENQRASQEVRFQNNNNNAESPTAPELRRPSKRVRISVVEPPPSSPSFKSVDGDDGDVEDDMTIREIAEWEEMQLDEQVNFDDCKIDPAPFQLVERTSLHKTHTIFSLLGLDHAYVTSIGRLIGMVSLKELRKAIEGSVKAKGVKLRPPLASFRDSGTSSSENEATELRKLWDHHNTSLPRDLNRLESDENSQ</sequence>